<dbReference type="RefSeq" id="WP_055188140.1">
    <property type="nucleotide sequence ID" value="NZ_FPBS01000001.1"/>
</dbReference>
<sequence>MHSFIENTAKLLLSPLLTWQALKVRKTARVLPEPPGHRSGVFGRGPALNLLLTGDSSAAGVGAPTQHQALSGQLAQALGASYTVHWHLIARTGNTTRSTLPLLKSQVPEYVDVALVVLGVNDITTQTPLKYLLRCRAELYRHLREDWGAKRVIVAGIPPLGAFPLLPQPLRWFLGLQARRFDRALAQQAAELRVDYMPFDVPMTPEMWAEDGFHPGPNTYQLMGERVAAQIMHQ</sequence>
<keyword evidence="3" id="KW-1185">Reference proteome</keyword>
<dbReference type="Proteomes" id="UP000050471">
    <property type="component" value="Unassembled WGS sequence"/>
</dbReference>
<protein>
    <recommendedName>
        <fullName evidence="1">SGNH hydrolase-type esterase domain-containing protein</fullName>
    </recommendedName>
</protein>
<dbReference type="STRING" id="154981.AKJ29_16055"/>
<evidence type="ECO:0000313" key="3">
    <source>
        <dbReference type="Proteomes" id="UP000050471"/>
    </source>
</evidence>
<feature type="domain" description="SGNH hydrolase-type esterase" evidence="1">
    <location>
        <begin position="54"/>
        <end position="222"/>
    </location>
</feature>
<dbReference type="AlphaFoldDB" id="A0A0N8IBV5"/>
<dbReference type="GO" id="GO:0016788">
    <property type="term" value="F:hydrolase activity, acting on ester bonds"/>
    <property type="evidence" value="ECO:0007669"/>
    <property type="project" value="UniProtKB-ARBA"/>
</dbReference>
<comment type="caution">
    <text evidence="2">The sequence shown here is derived from an EMBL/GenBank/DDBJ whole genome shotgun (WGS) entry which is preliminary data.</text>
</comment>
<name>A0A0N8IBV5_9RHOB</name>
<evidence type="ECO:0000313" key="2">
    <source>
        <dbReference type="EMBL" id="KPN64163.1"/>
    </source>
</evidence>
<dbReference type="Gene3D" id="3.40.50.1110">
    <property type="entry name" value="SGNH hydrolase"/>
    <property type="match status" value="1"/>
</dbReference>
<dbReference type="SUPFAM" id="SSF52266">
    <property type="entry name" value="SGNH hydrolase"/>
    <property type="match status" value="1"/>
</dbReference>
<accession>A0A0N8IBV5</accession>
<dbReference type="InterPro" id="IPR013830">
    <property type="entry name" value="SGNH_hydro"/>
</dbReference>
<dbReference type="InterPro" id="IPR036514">
    <property type="entry name" value="SGNH_hydro_sf"/>
</dbReference>
<dbReference type="Pfam" id="PF13472">
    <property type="entry name" value="Lipase_GDSL_2"/>
    <property type="match status" value="1"/>
</dbReference>
<proteinExistence type="predicted"/>
<organism evidence="2 3">
    <name type="scientific">Aliiroseovarius crassostreae</name>
    <dbReference type="NCBI Taxonomy" id="154981"/>
    <lineage>
        <taxon>Bacteria</taxon>
        <taxon>Pseudomonadati</taxon>
        <taxon>Pseudomonadota</taxon>
        <taxon>Alphaproteobacteria</taxon>
        <taxon>Rhodobacterales</taxon>
        <taxon>Paracoccaceae</taxon>
        <taxon>Aliiroseovarius</taxon>
    </lineage>
</organism>
<gene>
    <name evidence="2" type="ORF">AKJ29_16055</name>
</gene>
<dbReference type="EMBL" id="LKBA01000004">
    <property type="protein sequence ID" value="KPN64163.1"/>
    <property type="molecule type" value="Genomic_DNA"/>
</dbReference>
<reference evidence="2 3" key="1">
    <citation type="submission" date="2015-09" db="EMBL/GenBank/DDBJ databases">
        <title>Draft genome sequence of Aliiroseovarius crassostreae CV919-312TSm, the causative agent of Roseovarius Oyster Disease (formerly Juvenile Oyster Disease).</title>
        <authorList>
            <person name="Kessner L."/>
            <person name="Spinard E."/>
            <person name="Nelson D."/>
        </authorList>
    </citation>
    <scope>NUCLEOTIDE SEQUENCE [LARGE SCALE GENOMIC DNA]</scope>
    <source>
        <strain evidence="2 3">CV919-312</strain>
    </source>
</reference>
<evidence type="ECO:0000259" key="1">
    <source>
        <dbReference type="Pfam" id="PF13472"/>
    </source>
</evidence>
<dbReference type="CDD" id="cd01836">
    <property type="entry name" value="FeeA_FeeB_like"/>
    <property type="match status" value="1"/>
</dbReference>